<organism evidence="3 5">
    <name type="scientific">Streptococcus equi subsp. zooepidemicus</name>
    <dbReference type="NCBI Taxonomy" id="40041"/>
    <lineage>
        <taxon>Bacteria</taxon>
        <taxon>Bacillati</taxon>
        <taxon>Bacillota</taxon>
        <taxon>Bacilli</taxon>
        <taxon>Lactobacillales</taxon>
        <taxon>Streptococcaceae</taxon>
        <taxon>Streptococcus</taxon>
    </lineage>
</organism>
<dbReference type="RefSeq" id="WP_012678107.1">
    <property type="nucleotide sequence ID" value="NC_012470.1"/>
</dbReference>
<evidence type="ECO:0000313" key="4">
    <source>
        <dbReference type="Proteomes" id="UP000255476"/>
    </source>
</evidence>
<keyword evidence="1" id="KW-1133">Transmembrane helix</keyword>
<dbReference type="KEGG" id="seq:SZO_11590"/>
<dbReference type="Proteomes" id="UP000269903">
    <property type="component" value="Chromosome"/>
</dbReference>
<dbReference type="EMBL" id="UHHT01000001">
    <property type="protein sequence ID" value="SUO82555.1"/>
    <property type="molecule type" value="Genomic_DNA"/>
</dbReference>
<accession>A0A2X4EF05</accession>
<dbReference type="OMA" id="WKYVAKQ"/>
<evidence type="ECO:0000313" key="5">
    <source>
        <dbReference type="Proteomes" id="UP000269903"/>
    </source>
</evidence>
<evidence type="ECO:0000313" key="3">
    <source>
        <dbReference type="EMBL" id="VEF07082.1"/>
    </source>
</evidence>
<keyword evidence="1" id="KW-0812">Transmembrane</keyword>
<evidence type="ECO:0000313" key="2">
    <source>
        <dbReference type="EMBL" id="SUO82555.1"/>
    </source>
</evidence>
<reference evidence="2 4" key="1">
    <citation type="submission" date="2018-06" db="EMBL/GenBank/DDBJ databases">
        <authorList>
            <consortium name="Pathogen Informatics"/>
            <person name="Doyle S."/>
        </authorList>
    </citation>
    <scope>NUCLEOTIDE SEQUENCE [LARGE SCALE GENOMIC DNA]</scope>
    <source>
        <strain evidence="2 4">NCTC7023</strain>
    </source>
</reference>
<evidence type="ECO:0000256" key="1">
    <source>
        <dbReference type="SAM" id="Phobius"/>
    </source>
</evidence>
<dbReference type="STRING" id="1051072.SeseC_01073"/>
<dbReference type="InterPro" id="IPR024596">
    <property type="entry name" value="RNApol_su_b/EpuA"/>
</dbReference>
<reference evidence="3 5" key="2">
    <citation type="submission" date="2018-12" db="EMBL/GenBank/DDBJ databases">
        <authorList>
            <consortium name="Pathogen Informatics"/>
        </authorList>
    </citation>
    <scope>NUCLEOTIDE SEQUENCE [LARGE SCALE GENOMIC DNA]</scope>
    <source>
        <strain evidence="3 5">NCTC6180</strain>
    </source>
</reference>
<protein>
    <submittedName>
        <fullName evidence="3">Competence associated protein</fullName>
    </submittedName>
</protein>
<keyword evidence="1" id="KW-0472">Membrane</keyword>
<gene>
    <name evidence="3" type="ORF">NCTC6180_01011</name>
    <name evidence="2" type="ORF">NCTC7023_01925</name>
</gene>
<sequence length="62" mass="6730">MTSGWRYVINQLALIIAIGLLGLFCLALGLMIGYSLIGDGQNPLAILSPDKWAELIHKFTGK</sequence>
<dbReference type="AlphaFoldDB" id="A0A2X4EF05"/>
<dbReference type="EMBL" id="LR134317">
    <property type="protein sequence ID" value="VEF07082.1"/>
    <property type="molecule type" value="Genomic_DNA"/>
</dbReference>
<dbReference type="Proteomes" id="UP000255476">
    <property type="component" value="Unassembled WGS sequence"/>
</dbReference>
<name>A0A2X4EF05_STRSZ</name>
<dbReference type="GeneID" id="83704681"/>
<dbReference type="Pfam" id="PF11772">
    <property type="entry name" value="EpuA"/>
    <property type="match status" value="1"/>
</dbReference>
<feature type="transmembrane region" description="Helical" evidence="1">
    <location>
        <begin position="12"/>
        <end position="37"/>
    </location>
</feature>
<proteinExistence type="predicted"/>